<accession>A0ABY0LTF0</accession>
<dbReference type="RefSeq" id="WP_244511753.1">
    <property type="nucleotide sequence ID" value="NZ_FMVC01000004.1"/>
</dbReference>
<evidence type="ECO:0000313" key="2">
    <source>
        <dbReference type="Proteomes" id="UP000199307"/>
    </source>
</evidence>
<comment type="caution">
    <text evidence="1">The sequence shown here is derived from an EMBL/GenBank/DDBJ whole genome shotgun (WGS) entry which is preliminary data.</text>
</comment>
<sequence length="59" mass="6756">MKTQNTIKPAKKCYSHIGGKLGELLFETSQTKNGSPKMRLQTNTFTSLNWEKKNLLNWA</sequence>
<dbReference type="Proteomes" id="UP000199307">
    <property type="component" value="Unassembled WGS sequence"/>
</dbReference>
<proteinExistence type="predicted"/>
<name>A0ABY0LTF0_9FLAO</name>
<protein>
    <submittedName>
        <fullName evidence="1">Uncharacterized protein</fullName>
    </submittedName>
</protein>
<gene>
    <name evidence="1" type="ORF">SAMN02927916_2698</name>
</gene>
<reference evidence="1 2" key="1">
    <citation type="submission" date="2016-10" db="EMBL/GenBank/DDBJ databases">
        <authorList>
            <person name="Varghese N."/>
            <person name="Submissions S."/>
        </authorList>
    </citation>
    <scope>NUCLEOTIDE SEQUENCE [LARGE SCALE GENOMIC DNA]</scope>
    <source>
        <strain evidence="1 2">CGMCC 1.6859</strain>
    </source>
</reference>
<keyword evidence="2" id="KW-1185">Reference proteome</keyword>
<organism evidence="1 2">
    <name type="scientific">Flavobacterium anhuiense</name>
    <dbReference type="NCBI Taxonomy" id="459526"/>
    <lineage>
        <taxon>Bacteria</taxon>
        <taxon>Pseudomonadati</taxon>
        <taxon>Bacteroidota</taxon>
        <taxon>Flavobacteriia</taxon>
        <taxon>Flavobacteriales</taxon>
        <taxon>Flavobacteriaceae</taxon>
        <taxon>Flavobacterium</taxon>
    </lineage>
</organism>
<dbReference type="EMBL" id="FMVC01000004">
    <property type="protein sequence ID" value="SCY63487.1"/>
    <property type="molecule type" value="Genomic_DNA"/>
</dbReference>
<evidence type="ECO:0000313" key="1">
    <source>
        <dbReference type="EMBL" id="SCY63487.1"/>
    </source>
</evidence>